<evidence type="ECO:0000313" key="3">
    <source>
        <dbReference type="Proteomes" id="UP001458880"/>
    </source>
</evidence>
<dbReference type="InterPro" id="IPR036691">
    <property type="entry name" value="Endo/exonu/phosph_ase_sf"/>
</dbReference>
<proteinExistence type="predicted"/>
<keyword evidence="3" id="KW-1185">Reference proteome</keyword>
<sequence length="206" mass="23728">MKSAGIANRSEPEESQNARNLSTPAESPKQLRIIYNNIHSFSKYKVEELKKINEEHVEKRADKINEEHVEKRADVILIAESWHAEEVLKSYELSDYTLVTCYKRPVKKGGGVSIFAKKSLEAARIDVDRHNLQSIFEVCAMEINDNVEVIALYYTGKNLHKFKKKLHSFLNHLDSRTDRLRIIGVDINVDSTGDMLQATSQEGWWR</sequence>
<dbReference type="Proteomes" id="UP001458880">
    <property type="component" value="Unassembled WGS sequence"/>
</dbReference>
<name>A0AAW1JJL7_POPJA</name>
<comment type="caution">
    <text evidence="2">The sequence shown here is derived from an EMBL/GenBank/DDBJ whole genome shotgun (WGS) entry which is preliminary data.</text>
</comment>
<feature type="region of interest" description="Disordered" evidence="1">
    <location>
        <begin position="1"/>
        <end position="26"/>
    </location>
</feature>
<reference evidence="2 3" key="1">
    <citation type="journal article" date="2024" name="BMC Genomics">
        <title>De novo assembly and annotation of Popillia japonica's genome with initial clues to its potential as an invasive pest.</title>
        <authorList>
            <person name="Cucini C."/>
            <person name="Boschi S."/>
            <person name="Funari R."/>
            <person name="Cardaioli E."/>
            <person name="Iannotti N."/>
            <person name="Marturano G."/>
            <person name="Paoli F."/>
            <person name="Bruttini M."/>
            <person name="Carapelli A."/>
            <person name="Frati F."/>
            <person name="Nardi F."/>
        </authorList>
    </citation>
    <scope>NUCLEOTIDE SEQUENCE [LARGE SCALE GENOMIC DNA]</scope>
    <source>
        <strain evidence="2">DMR45628</strain>
    </source>
</reference>
<gene>
    <name evidence="2" type="ORF">QE152_g28546</name>
</gene>
<dbReference type="EMBL" id="JASPKY010000359">
    <property type="protein sequence ID" value="KAK9704033.1"/>
    <property type="molecule type" value="Genomic_DNA"/>
</dbReference>
<dbReference type="SUPFAM" id="SSF56219">
    <property type="entry name" value="DNase I-like"/>
    <property type="match status" value="1"/>
</dbReference>
<evidence type="ECO:0000256" key="1">
    <source>
        <dbReference type="SAM" id="MobiDB-lite"/>
    </source>
</evidence>
<accession>A0AAW1JJL7</accession>
<feature type="compositionally biased region" description="Polar residues" evidence="1">
    <location>
        <begin position="15"/>
        <end position="25"/>
    </location>
</feature>
<evidence type="ECO:0000313" key="2">
    <source>
        <dbReference type="EMBL" id="KAK9704033.1"/>
    </source>
</evidence>
<dbReference type="Gene3D" id="3.60.10.10">
    <property type="entry name" value="Endonuclease/exonuclease/phosphatase"/>
    <property type="match status" value="1"/>
</dbReference>
<dbReference type="AlphaFoldDB" id="A0AAW1JJL7"/>
<protein>
    <recommendedName>
        <fullName evidence="4">Endonuclease/exonuclease/phosphatase domain-containing protein</fullName>
    </recommendedName>
</protein>
<organism evidence="2 3">
    <name type="scientific">Popillia japonica</name>
    <name type="common">Japanese beetle</name>
    <dbReference type="NCBI Taxonomy" id="7064"/>
    <lineage>
        <taxon>Eukaryota</taxon>
        <taxon>Metazoa</taxon>
        <taxon>Ecdysozoa</taxon>
        <taxon>Arthropoda</taxon>
        <taxon>Hexapoda</taxon>
        <taxon>Insecta</taxon>
        <taxon>Pterygota</taxon>
        <taxon>Neoptera</taxon>
        <taxon>Endopterygota</taxon>
        <taxon>Coleoptera</taxon>
        <taxon>Polyphaga</taxon>
        <taxon>Scarabaeiformia</taxon>
        <taxon>Scarabaeidae</taxon>
        <taxon>Rutelinae</taxon>
        <taxon>Popillia</taxon>
    </lineage>
</organism>
<evidence type="ECO:0008006" key="4">
    <source>
        <dbReference type="Google" id="ProtNLM"/>
    </source>
</evidence>